<dbReference type="InterPro" id="IPR010093">
    <property type="entry name" value="SinI_DNA-bd"/>
</dbReference>
<dbReference type="RefSeq" id="WP_188630643.1">
    <property type="nucleotide sequence ID" value="NZ_BMKE01000027.1"/>
</dbReference>
<evidence type="ECO:0000259" key="1">
    <source>
        <dbReference type="Pfam" id="PF12728"/>
    </source>
</evidence>
<organism evidence="2 3">
    <name type="scientific">Oceanisphaera marina</name>
    <dbReference type="NCBI Taxonomy" id="2017550"/>
    <lineage>
        <taxon>Bacteria</taxon>
        <taxon>Pseudomonadati</taxon>
        <taxon>Pseudomonadota</taxon>
        <taxon>Gammaproteobacteria</taxon>
        <taxon>Aeromonadales</taxon>
        <taxon>Aeromonadaceae</taxon>
        <taxon>Oceanisphaera</taxon>
    </lineage>
</organism>
<dbReference type="SUPFAM" id="SSF46955">
    <property type="entry name" value="Putative DNA-binding domain"/>
    <property type="match status" value="1"/>
</dbReference>
<dbReference type="InterPro" id="IPR009061">
    <property type="entry name" value="DNA-bd_dom_put_sf"/>
</dbReference>
<dbReference type="Pfam" id="PF12728">
    <property type="entry name" value="HTH_17"/>
    <property type="match status" value="1"/>
</dbReference>
<accession>A0ABQ1IWQ1</accession>
<name>A0ABQ1IWQ1_9GAMM</name>
<sequence>MSDKKNTDSSIAIVLREIQELRDLVTRQGRAQKEIISVGECAELLGLSVGYVYRLTHEKRLPHYKPSGKKVYFRRAELLDWLLAHRVSPDSELAEHVNHRIRKAHRGQR</sequence>
<protein>
    <recommendedName>
        <fullName evidence="1">Helix-turn-helix domain-containing protein</fullName>
    </recommendedName>
</protein>
<proteinExistence type="predicted"/>
<feature type="domain" description="Helix-turn-helix" evidence="1">
    <location>
        <begin position="37"/>
        <end position="85"/>
    </location>
</feature>
<evidence type="ECO:0000313" key="2">
    <source>
        <dbReference type="EMBL" id="GGB52300.1"/>
    </source>
</evidence>
<comment type="caution">
    <text evidence="2">The sequence shown here is derived from an EMBL/GenBank/DDBJ whole genome shotgun (WGS) entry which is preliminary data.</text>
</comment>
<gene>
    <name evidence="2" type="ORF">GCM10011502_26830</name>
</gene>
<keyword evidence="3" id="KW-1185">Reference proteome</keyword>
<dbReference type="InterPro" id="IPR041657">
    <property type="entry name" value="HTH_17"/>
</dbReference>
<dbReference type="NCBIfam" id="TIGR01764">
    <property type="entry name" value="excise"/>
    <property type="match status" value="1"/>
</dbReference>
<dbReference type="Proteomes" id="UP000646152">
    <property type="component" value="Unassembled WGS sequence"/>
</dbReference>
<evidence type="ECO:0000313" key="3">
    <source>
        <dbReference type="Proteomes" id="UP000646152"/>
    </source>
</evidence>
<dbReference type="EMBL" id="BMKE01000027">
    <property type="protein sequence ID" value="GGB52300.1"/>
    <property type="molecule type" value="Genomic_DNA"/>
</dbReference>
<reference evidence="3" key="1">
    <citation type="journal article" date="2019" name="Int. J. Syst. Evol. Microbiol.">
        <title>The Global Catalogue of Microorganisms (GCM) 10K type strain sequencing project: providing services to taxonomists for standard genome sequencing and annotation.</title>
        <authorList>
            <consortium name="The Broad Institute Genomics Platform"/>
            <consortium name="The Broad Institute Genome Sequencing Center for Infectious Disease"/>
            <person name="Wu L."/>
            <person name="Ma J."/>
        </authorList>
    </citation>
    <scope>NUCLEOTIDE SEQUENCE [LARGE SCALE GENOMIC DNA]</scope>
    <source>
        <strain evidence="3">CGMCC 1.15923</strain>
    </source>
</reference>